<proteinExistence type="inferred from homology"/>
<dbReference type="Gene3D" id="3.90.1030.10">
    <property type="entry name" value="Ribosomal protein L17"/>
    <property type="match status" value="1"/>
</dbReference>
<evidence type="ECO:0000313" key="8">
    <source>
        <dbReference type="Proteomes" id="UP000229390"/>
    </source>
</evidence>
<sequence>MRKRKIGRKFSRERDQRRAFLKSLAANLILKEKIRTTVSRAKETSRFVEKLISQTINSGQAQTEAKEKLVAKRRLLAKFFSPTVNKKLFQEIGPRYKERKGGYTRVTKLGPRKSDGAAMAVIELIK</sequence>
<dbReference type="GO" id="GO:0003735">
    <property type="term" value="F:structural constituent of ribosome"/>
    <property type="evidence" value="ECO:0007669"/>
    <property type="project" value="InterPro"/>
</dbReference>
<dbReference type="NCBIfam" id="TIGR00059">
    <property type="entry name" value="L17"/>
    <property type="match status" value="1"/>
</dbReference>
<protein>
    <recommendedName>
        <fullName evidence="4 6">50S ribosomal protein L17</fullName>
    </recommendedName>
</protein>
<dbReference type="SUPFAM" id="SSF64263">
    <property type="entry name" value="Prokaryotic ribosomal protein L17"/>
    <property type="match status" value="1"/>
</dbReference>
<evidence type="ECO:0000256" key="2">
    <source>
        <dbReference type="ARBA" id="ARBA00022980"/>
    </source>
</evidence>
<reference evidence="8" key="1">
    <citation type="submission" date="2017-09" db="EMBL/GenBank/DDBJ databases">
        <title>Depth-based differentiation of microbial function through sediment-hosted aquifers and enrichment of novel symbionts in the deep terrestrial subsurface.</title>
        <authorList>
            <person name="Probst A.J."/>
            <person name="Ladd B."/>
            <person name="Jarett J.K."/>
            <person name="Geller-Mcgrath D.E."/>
            <person name="Sieber C.M.K."/>
            <person name="Emerson J.B."/>
            <person name="Anantharaman K."/>
            <person name="Thomas B.C."/>
            <person name="Malmstrom R."/>
            <person name="Stieglmeier M."/>
            <person name="Klingl A."/>
            <person name="Woyke T."/>
            <person name="Ryan C.M."/>
            <person name="Banfield J.F."/>
        </authorList>
    </citation>
    <scope>NUCLEOTIDE SEQUENCE [LARGE SCALE GENOMIC DNA]</scope>
</reference>
<keyword evidence="3 5" id="KW-0687">Ribonucleoprotein</keyword>
<gene>
    <name evidence="7" type="ORF">COT34_02265</name>
</gene>
<dbReference type="Pfam" id="PF01196">
    <property type="entry name" value="Ribosomal_L17"/>
    <property type="match status" value="1"/>
</dbReference>
<dbReference type="InterPro" id="IPR000456">
    <property type="entry name" value="Ribosomal_bL17"/>
</dbReference>
<keyword evidence="2 5" id="KW-0689">Ribosomal protein</keyword>
<evidence type="ECO:0000256" key="6">
    <source>
        <dbReference type="RuleBase" id="RU000661"/>
    </source>
</evidence>
<name>A0A2M6T0E3_9BACT</name>
<organism evidence="7 8">
    <name type="scientific">Candidatus Nealsonbacteria bacterium CG08_land_8_20_14_0_20_43_11</name>
    <dbReference type="NCBI Taxonomy" id="1974706"/>
    <lineage>
        <taxon>Bacteria</taxon>
        <taxon>Candidatus Nealsoniibacteriota</taxon>
    </lineage>
</organism>
<accession>A0A2M6T0E3</accession>
<dbReference type="GO" id="GO:0006412">
    <property type="term" value="P:translation"/>
    <property type="evidence" value="ECO:0007669"/>
    <property type="project" value="InterPro"/>
</dbReference>
<evidence type="ECO:0000256" key="1">
    <source>
        <dbReference type="ARBA" id="ARBA00008777"/>
    </source>
</evidence>
<comment type="similarity">
    <text evidence="1 5">Belongs to the bacterial ribosomal protein bL17 family.</text>
</comment>
<dbReference type="Proteomes" id="UP000229390">
    <property type="component" value="Unassembled WGS sequence"/>
</dbReference>
<dbReference type="GO" id="GO:0022625">
    <property type="term" value="C:cytosolic large ribosomal subunit"/>
    <property type="evidence" value="ECO:0007669"/>
    <property type="project" value="TreeGrafter"/>
</dbReference>
<dbReference type="EMBL" id="PEYE01000036">
    <property type="protein sequence ID" value="PIS38728.1"/>
    <property type="molecule type" value="Genomic_DNA"/>
</dbReference>
<evidence type="ECO:0000256" key="5">
    <source>
        <dbReference type="RuleBase" id="RU000660"/>
    </source>
</evidence>
<dbReference type="PANTHER" id="PTHR14413:SF16">
    <property type="entry name" value="LARGE RIBOSOMAL SUBUNIT PROTEIN BL17M"/>
    <property type="match status" value="1"/>
</dbReference>
<evidence type="ECO:0000313" key="7">
    <source>
        <dbReference type="EMBL" id="PIS38728.1"/>
    </source>
</evidence>
<comment type="caution">
    <text evidence="7">The sequence shown here is derived from an EMBL/GenBank/DDBJ whole genome shotgun (WGS) entry which is preliminary data.</text>
</comment>
<evidence type="ECO:0000256" key="3">
    <source>
        <dbReference type="ARBA" id="ARBA00023274"/>
    </source>
</evidence>
<dbReference type="AlphaFoldDB" id="A0A2M6T0E3"/>
<dbReference type="PANTHER" id="PTHR14413">
    <property type="entry name" value="RIBOSOMAL PROTEIN L17"/>
    <property type="match status" value="1"/>
</dbReference>
<dbReference type="InterPro" id="IPR036373">
    <property type="entry name" value="Ribosomal_bL17_sf"/>
</dbReference>
<evidence type="ECO:0000256" key="4">
    <source>
        <dbReference type="ARBA" id="ARBA00035494"/>
    </source>
</evidence>